<reference evidence="1 2" key="1">
    <citation type="journal article" date="1997" name="Virology">
        <title>The sequence of the Orgyia pseudotsugata multinucleocapsid nuclear polyhedrosis virus genome.</title>
        <authorList>
            <person name="Ahrens C.H."/>
            <person name="Russell R.L."/>
            <person name="Funk C.J."/>
            <person name="Evans J.T."/>
            <person name="Harwood S.H."/>
            <person name="Rohrmann G.F."/>
        </authorList>
    </citation>
    <scope>NUCLEOTIDE SEQUENCE [LARGE SCALE GENOMIC DNA]</scope>
</reference>
<dbReference type="EMBL" id="U75930">
    <property type="protein sequence ID" value="AAC59134.1"/>
    <property type="molecule type" value="Genomic_DNA"/>
</dbReference>
<sequence>MATAFYYSQEYMYVSTISDIAAPLRVRIQPGAYTCARVANRRGFQFSQTHSTLAIGNMVKLYAARSHDAGLSNTYYGGEIRDKNLVGLICDNFLKDVPDRVQYRLFCQETVVDARVDHSNLYDSFELIERQLQQKYEGADVAAHFREHGFCEYNNLPILMFLTTVVAETDFDKLGFVANERFGGDEHRTYRVELAGAAIGVLVHSKKFYSMYGDQMGLAAYSTDGLHVHAFANFEPKTQQEWDKIDACIY</sequence>
<evidence type="ECO:0000313" key="2">
    <source>
        <dbReference type="Proteomes" id="UP000009248"/>
    </source>
</evidence>
<dbReference type="KEGG" id="vg:911964"/>
<dbReference type="PIR" id="T10404">
    <property type="entry name" value="T10404"/>
</dbReference>
<organism evidence="1 2">
    <name type="scientific">Orgyia pseudotsugata multicapsid polyhedrosis virus</name>
    <name type="common">OpMNPV</name>
    <dbReference type="NCBI Taxonomy" id="262177"/>
    <lineage>
        <taxon>Viruses</taxon>
        <taxon>Viruses incertae sedis</taxon>
        <taxon>Naldaviricetes</taxon>
        <taxon>Lefavirales</taxon>
        <taxon>Baculoviridae</taxon>
        <taxon>Alphabaculovirus</taxon>
        <taxon>Alphabaculovirus orpseudotsugatae</taxon>
    </lineage>
</organism>
<dbReference type="Proteomes" id="UP000009248">
    <property type="component" value="Segment"/>
</dbReference>
<evidence type="ECO:0000313" key="1">
    <source>
        <dbReference type="EMBL" id="AAC59134.1"/>
    </source>
</evidence>
<dbReference type="RefSeq" id="NP_046291.1">
    <property type="nucleotide sequence ID" value="NC_001875.2"/>
</dbReference>
<accession>O10366</accession>
<keyword evidence="2" id="KW-1185">Reference proteome</keyword>
<dbReference type="OrthoDB" id="10946at10239"/>
<name>O10366_NPVOP</name>
<organismHost>
    <name type="scientific">Orgyia pseudotsugata</name>
    <name type="common">Douglas-fir tussock moth</name>
    <dbReference type="NCBI Taxonomy" id="33414"/>
</organismHost>
<protein>
    <submittedName>
        <fullName evidence="1">Uncharacterized protein</fullName>
    </submittedName>
</protein>
<dbReference type="GeneID" id="911964"/>
<proteinExistence type="predicted"/>